<organism evidence="6 7">
    <name type="scientific">Halomonas elongata</name>
    <dbReference type="NCBI Taxonomy" id="2746"/>
    <lineage>
        <taxon>Bacteria</taxon>
        <taxon>Pseudomonadati</taxon>
        <taxon>Pseudomonadota</taxon>
        <taxon>Gammaproteobacteria</taxon>
        <taxon>Oceanospirillales</taxon>
        <taxon>Halomonadaceae</taxon>
        <taxon>Halomonas</taxon>
    </lineage>
</organism>
<dbReference type="CDD" id="cd08422">
    <property type="entry name" value="PBP2_CrgA_like"/>
    <property type="match status" value="1"/>
</dbReference>
<dbReference type="PANTHER" id="PTHR30537:SF3">
    <property type="entry name" value="TRANSCRIPTIONAL REGULATORY PROTEIN"/>
    <property type="match status" value="1"/>
</dbReference>
<evidence type="ECO:0000256" key="1">
    <source>
        <dbReference type="ARBA" id="ARBA00009437"/>
    </source>
</evidence>
<sequence length="299" mass="33268">MKANPSQMRTFLVLCDAGSIAGAARRLGLSAPAVSKQLAALEGSLEVSLLERSTRRMVLTPAGQLFRRHATETLRLLDERESRCLSLMRGEPSGTLRVVAARWLGETCLVPRLDDFLKVCPGVELQLELAERFPDMEREEIDLIFGMSMPGSNGMVRRTLGMTAYWLCAAPDYLARHGVPETPDQLAGHRLIGHSERPMEPVLLRDGRQVEMRPMLRLNDTKAMITAARQGLGIAWLHHYMVCEAVAGGELCRLLSDWERPPLDLSLFYRASGRGLPSLRHFIDFAVAACQLPALEPDR</sequence>
<keyword evidence="3" id="KW-0238">DNA-binding</keyword>
<name>A0A1B8P5B0_HALEL</name>
<evidence type="ECO:0000259" key="5">
    <source>
        <dbReference type="PROSITE" id="PS50931"/>
    </source>
</evidence>
<evidence type="ECO:0000313" key="7">
    <source>
        <dbReference type="Proteomes" id="UP000092504"/>
    </source>
</evidence>
<comment type="similarity">
    <text evidence="1">Belongs to the LysR transcriptional regulatory family.</text>
</comment>
<evidence type="ECO:0000313" key="6">
    <source>
        <dbReference type="EMBL" id="OBX37399.1"/>
    </source>
</evidence>
<dbReference type="GO" id="GO:0006351">
    <property type="term" value="P:DNA-templated transcription"/>
    <property type="evidence" value="ECO:0007669"/>
    <property type="project" value="TreeGrafter"/>
</dbReference>
<dbReference type="GO" id="GO:0003700">
    <property type="term" value="F:DNA-binding transcription factor activity"/>
    <property type="evidence" value="ECO:0007669"/>
    <property type="project" value="InterPro"/>
</dbReference>
<accession>A0A1B8P5B0</accession>
<keyword evidence="2" id="KW-0805">Transcription regulation</keyword>
<dbReference type="Pfam" id="PF00126">
    <property type="entry name" value="HTH_1"/>
    <property type="match status" value="1"/>
</dbReference>
<dbReference type="Gene3D" id="3.40.190.290">
    <property type="match status" value="1"/>
</dbReference>
<dbReference type="FunFam" id="1.10.10.10:FF:000001">
    <property type="entry name" value="LysR family transcriptional regulator"/>
    <property type="match status" value="1"/>
</dbReference>
<dbReference type="SUPFAM" id="SSF46785">
    <property type="entry name" value="Winged helix' DNA-binding domain"/>
    <property type="match status" value="1"/>
</dbReference>
<dbReference type="GO" id="GO:0043565">
    <property type="term" value="F:sequence-specific DNA binding"/>
    <property type="evidence" value="ECO:0007669"/>
    <property type="project" value="TreeGrafter"/>
</dbReference>
<dbReference type="AlphaFoldDB" id="A0A1B8P5B0"/>
<dbReference type="EMBL" id="MAJD01000001">
    <property type="protein sequence ID" value="OBX37399.1"/>
    <property type="molecule type" value="Genomic_DNA"/>
</dbReference>
<dbReference type="Pfam" id="PF03466">
    <property type="entry name" value="LysR_substrate"/>
    <property type="match status" value="1"/>
</dbReference>
<feature type="domain" description="HTH lysR-type" evidence="5">
    <location>
        <begin position="1"/>
        <end position="60"/>
    </location>
</feature>
<dbReference type="PANTHER" id="PTHR30537">
    <property type="entry name" value="HTH-TYPE TRANSCRIPTIONAL REGULATOR"/>
    <property type="match status" value="1"/>
</dbReference>
<evidence type="ECO:0000256" key="2">
    <source>
        <dbReference type="ARBA" id="ARBA00023015"/>
    </source>
</evidence>
<reference evidence="6 7" key="1">
    <citation type="submission" date="2016-06" db="EMBL/GenBank/DDBJ databases">
        <title>Genome sequence of halotolerant plant growth promoting strain of Halomonas elongata HEK1 isolated from salterns of Rann of Kutch, Gujarat, India.</title>
        <authorList>
            <person name="Gaba S."/>
            <person name="Singh R.N."/>
            <person name="Abrol S."/>
            <person name="Kaushik R."/>
            <person name="Saxena A.K."/>
        </authorList>
    </citation>
    <scope>NUCLEOTIDE SEQUENCE [LARGE SCALE GENOMIC DNA]</scope>
    <source>
        <strain evidence="6 7">HEK1</strain>
    </source>
</reference>
<dbReference type="PROSITE" id="PS50931">
    <property type="entry name" value="HTH_LYSR"/>
    <property type="match status" value="1"/>
</dbReference>
<dbReference type="InterPro" id="IPR058163">
    <property type="entry name" value="LysR-type_TF_proteobact-type"/>
</dbReference>
<proteinExistence type="inferred from homology"/>
<dbReference type="InterPro" id="IPR036388">
    <property type="entry name" value="WH-like_DNA-bd_sf"/>
</dbReference>
<comment type="caution">
    <text evidence="6">The sequence shown here is derived from an EMBL/GenBank/DDBJ whole genome shotgun (WGS) entry which is preliminary data.</text>
</comment>
<dbReference type="Gene3D" id="1.10.10.10">
    <property type="entry name" value="Winged helix-like DNA-binding domain superfamily/Winged helix DNA-binding domain"/>
    <property type="match status" value="1"/>
</dbReference>
<dbReference type="InterPro" id="IPR000847">
    <property type="entry name" value="LysR_HTH_N"/>
</dbReference>
<evidence type="ECO:0000256" key="3">
    <source>
        <dbReference type="ARBA" id="ARBA00023125"/>
    </source>
</evidence>
<dbReference type="SUPFAM" id="SSF53850">
    <property type="entry name" value="Periplasmic binding protein-like II"/>
    <property type="match status" value="1"/>
</dbReference>
<protein>
    <submittedName>
        <fullName evidence="6">HTH-type transcriptional regulator DmlR</fullName>
    </submittedName>
</protein>
<gene>
    <name evidence="6" type="primary">dmlR_4</name>
    <name evidence="6" type="ORF">A8U91_01763</name>
</gene>
<dbReference type="InterPro" id="IPR005119">
    <property type="entry name" value="LysR_subst-bd"/>
</dbReference>
<dbReference type="Proteomes" id="UP000092504">
    <property type="component" value="Unassembled WGS sequence"/>
</dbReference>
<evidence type="ECO:0000256" key="4">
    <source>
        <dbReference type="ARBA" id="ARBA00023163"/>
    </source>
</evidence>
<dbReference type="InterPro" id="IPR036390">
    <property type="entry name" value="WH_DNA-bd_sf"/>
</dbReference>
<keyword evidence="4" id="KW-0804">Transcription</keyword>